<evidence type="ECO:0000313" key="8">
    <source>
        <dbReference type="Proteomes" id="UP001165524"/>
    </source>
</evidence>
<dbReference type="EC" id="3.4.21.-" evidence="7"/>
<keyword evidence="7" id="KW-0378">Hydrolase</keyword>
<evidence type="ECO:0000313" key="7">
    <source>
        <dbReference type="EMBL" id="MCK0538208.1"/>
    </source>
</evidence>
<evidence type="ECO:0000256" key="5">
    <source>
        <dbReference type="SAM" id="Phobius"/>
    </source>
</evidence>
<dbReference type="Pfam" id="PF01694">
    <property type="entry name" value="Rhomboid"/>
    <property type="match status" value="1"/>
</dbReference>
<dbReference type="InterPro" id="IPR035952">
    <property type="entry name" value="Rhomboid-like_sf"/>
</dbReference>
<organism evidence="7 8">
    <name type="scientific">Alcanivorax quisquiliarum</name>
    <dbReference type="NCBI Taxonomy" id="2933565"/>
    <lineage>
        <taxon>Bacteria</taxon>
        <taxon>Pseudomonadati</taxon>
        <taxon>Pseudomonadota</taxon>
        <taxon>Gammaproteobacteria</taxon>
        <taxon>Oceanospirillales</taxon>
        <taxon>Alcanivoracaceae</taxon>
        <taxon>Alcanivorax</taxon>
    </lineage>
</organism>
<dbReference type="RefSeq" id="WP_246952612.1">
    <property type="nucleotide sequence ID" value="NZ_JALKII010000007.1"/>
</dbReference>
<dbReference type="NCBIfam" id="TIGR03902">
    <property type="entry name" value="rhom_GG_sort"/>
    <property type="match status" value="1"/>
</dbReference>
<comment type="subcellular location">
    <subcellularLocation>
        <location evidence="1">Membrane</location>
        <topology evidence="1">Multi-pass membrane protein</topology>
    </subcellularLocation>
</comment>
<dbReference type="EMBL" id="JALKII010000007">
    <property type="protein sequence ID" value="MCK0538208.1"/>
    <property type="molecule type" value="Genomic_DNA"/>
</dbReference>
<dbReference type="Gene3D" id="1.20.1540.10">
    <property type="entry name" value="Rhomboid-like"/>
    <property type="match status" value="1"/>
</dbReference>
<evidence type="ECO:0000256" key="3">
    <source>
        <dbReference type="ARBA" id="ARBA00022989"/>
    </source>
</evidence>
<reference evidence="7" key="1">
    <citation type="submission" date="2022-04" db="EMBL/GenBank/DDBJ databases">
        <title>Alcanivorax sp. CY1518 draft genome sequence.</title>
        <authorList>
            <person name="Zhao G."/>
            <person name="An M."/>
        </authorList>
    </citation>
    <scope>NUCLEOTIDE SEQUENCE</scope>
    <source>
        <strain evidence="7">CY1518</strain>
    </source>
</reference>
<keyword evidence="4 5" id="KW-0472">Membrane</keyword>
<evidence type="ECO:0000256" key="4">
    <source>
        <dbReference type="ARBA" id="ARBA00023136"/>
    </source>
</evidence>
<feature type="transmembrane region" description="Helical" evidence="5">
    <location>
        <begin position="89"/>
        <end position="108"/>
    </location>
</feature>
<accession>A0ABT0E8P5</accession>
<feature type="transmembrane region" description="Helical" evidence="5">
    <location>
        <begin position="64"/>
        <end position="82"/>
    </location>
</feature>
<dbReference type="GO" id="GO:0016787">
    <property type="term" value="F:hydrolase activity"/>
    <property type="evidence" value="ECO:0007669"/>
    <property type="project" value="UniProtKB-KW"/>
</dbReference>
<keyword evidence="8" id="KW-1185">Reference proteome</keyword>
<keyword evidence="3 5" id="KW-1133">Transmembrane helix</keyword>
<dbReference type="InterPro" id="IPR022764">
    <property type="entry name" value="Peptidase_S54_rhomboid_dom"/>
</dbReference>
<feature type="transmembrane region" description="Helical" evidence="5">
    <location>
        <begin position="114"/>
        <end position="132"/>
    </location>
</feature>
<sequence length="210" mass="23865">MSSASVSTLRDPLLRRHLLVFSLLLVVLGLAHGWVNPLLEYQRIAIVDGQLWRLYSAHFVHLNHWHLLMNLGGFLLCAWFFPDIYSRRLLWLWLLVSPLVVSLLMLYVDQANGPYVGLSGILHGWLVLALLLGFRTHPWLHGLVLALVAGRLIGEQLPGYDAEYLRYWIDGRVYVNAHLYGALTGVLLAAGVALVHRRRRSFMENSAARL</sequence>
<feature type="transmembrane region" description="Helical" evidence="5">
    <location>
        <begin position="177"/>
        <end position="195"/>
    </location>
</feature>
<gene>
    <name evidence="7" type="primary">rrtA</name>
    <name evidence="7" type="ORF">MU846_10855</name>
</gene>
<dbReference type="SUPFAM" id="SSF144091">
    <property type="entry name" value="Rhomboid-like"/>
    <property type="match status" value="1"/>
</dbReference>
<proteinExistence type="predicted"/>
<evidence type="ECO:0000256" key="1">
    <source>
        <dbReference type="ARBA" id="ARBA00004141"/>
    </source>
</evidence>
<name>A0ABT0E8P5_9GAMM</name>
<dbReference type="InterPro" id="IPR023826">
    <property type="entry name" value="Rhom-like_SP_proteobac"/>
</dbReference>
<dbReference type="Proteomes" id="UP001165524">
    <property type="component" value="Unassembled WGS sequence"/>
</dbReference>
<evidence type="ECO:0000256" key="2">
    <source>
        <dbReference type="ARBA" id="ARBA00022692"/>
    </source>
</evidence>
<comment type="caution">
    <text evidence="7">The sequence shown here is derived from an EMBL/GenBank/DDBJ whole genome shotgun (WGS) entry which is preliminary data.</text>
</comment>
<feature type="transmembrane region" description="Helical" evidence="5">
    <location>
        <begin position="139"/>
        <end position="157"/>
    </location>
</feature>
<keyword evidence="2 5" id="KW-0812">Transmembrane</keyword>
<feature type="domain" description="Peptidase S54 rhomboid" evidence="6">
    <location>
        <begin position="49"/>
        <end position="191"/>
    </location>
</feature>
<protein>
    <submittedName>
        <fullName evidence="7">Rhombosortase</fullName>
        <ecNumber evidence="7">3.4.21.-</ecNumber>
    </submittedName>
</protein>
<dbReference type="PANTHER" id="PTHR43066">
    <property type="entry name" value="RHOMBOID-RELATED PROTEIN"/>
    <property type="match status" value="1"/>
</dbReference>
<evidence type="ECO:0000259" key="6">
    <source>
        <dbReference type="Pfam" id="PF01694"/>
    </source>
</evidence>